<evidence type="ECO:0000313" key="2">
    <source>
        <dbReference type="EMBL" id="TYO96333.1"/>
    </source>
</evidence>
<reference evidence="2 3" key="1">
    <citation type="submission" date="2019-07" db="EMBL/GenBank/DDBJ databases">
        <title>Genomic Encyclopedia of Type Strains, Phase IV (KMG-IV): sequencing the most valuable type-strain genomes for metagenomic binning, comparative biology and taxonomic classification.</title>
        <authorList>
            <person name="Goeker M."/>
        </authorList>
    </citation>
    <scope>NUCLEOTIDE SEQUENCE [LARGE SCALE GENOMIC DNA]</scope>
    <source>
        <strain evidence="2 3">SS015</strain>
    </source>
</reference>
<protein>
    <recommendedName>
        <fullName evidence="1">DUF6946 domain-containing protein</fullName>
    </recommendedName>
</protein>
<name>A0A5D3WH81_9BACT</name>
<accession>A0A5D3WH81</accession>
<dbReference type="AlphaFoldDB" id="A0A5D3WH81"/>
<gene>
    <name evidence="2" type="ORF">EDC39_11438</name>
</gene>
<sequence length="224" mass="25388">MSKIYIPAQSAEDWQQFLAEPEEQWKPGFSARAFAYCWQEADGFPLEVKRIFRGTVLDGLGMLLGFPEHQVPLPGGTRPSQSDLWVLARKEKELVSIAVEGKVSEPFGPTIGEWYKDASKGKMERLAYLQEQLGLSSPPPLGTRYQLLHRTASAVIEAHRFPARHAVMLVHSFSQTNEWFDDFRFFVNLFGKKAEIGRLVTVGEVEGVLLHLGWCKGEEKYLYA</sequence>
<dbReference type="RefSeq" id="WP_148896805.1">
    <property type="nucleotide sequence ID" value="NZ_VNIB01000014.1"/>
</dbReference>
<dbReference type="Pfam" id="PF22187">
    <property type="entry name" value="DUF6946"/>
    <property type="match status" value="1"/>
</dbReference>
<feature type="domain" description="DUF6946" evidence="1">
    <location>
        <begin position="7"/>
        <end position="218"/>
    </location>
</feature>
<evidence type="ECO:0000313" key="3">
    <source>
        <dbReference type="Proteomes" id="UP000324159"/>
    </source>
</evidence>
<comment type="caution">
    <text evidence="2">The sequence shown here is derived from an EMBL/GenBank/DDBJ whole genome shotgun (WGS) entry which is preliminary data.</text>
</comment>
<organism evidence="2 3">
    <name type="scientific">Geothermobacter ehrlichii</name>
    <dbReference type="NCBI Taxonomy" id="213224"/>
    <lineage>
        <taxon>Bacteria</taxon>
        <taxon>Pseudomonadati</taxon>
        <taxon>Thermodesulfobacteriota</taxon>
        <taxon>Desulfuromonadia</taxon>
        <taxon>Desulfuromonadales</taxon>
        <taxon>Geothermobacteraceae</taxon>
        <taxon>Geothermobacter</taxon>
    </lineage>
</organism>
<dbReference type="OrthoDB" id="2844408at2"/>
<dbReference type="Proteomes" id="UP000324159">
    <property type="component" value="Unassembled WGS sequence"/>
</dbReference>
<dbReference type="InterPro" id="IPR054024">
    <property type="entry name" value="DUF6946"/>
</dbReference>
<proteinExistence type="predicted"/>
<evidence type="ECO:0000259" key="1">
    <source>
        <dbReference type="Pfam" id="PF22187"/>
    </source>
</evidence>
<dbReference type="EMBL" id="VNIB01000014">
    <property type="protein sequence ID" value="TYO96333.1"/>
    <property type="molecule type" value="Genomic_DNA"/>
</dbReference>
<keyword evidence="3" id="KW-1185">Reference proteome</keyword>